<organism evidence="6 7">
    <name type="scientific">Parabacteroides johnsonii CL02T12C29</name>
    <dbReference type="NCBI Taxonomy" id="999419"/>
    <lineage>
        <taxon>Bacteria</taxon>
        <taxon>Pseudomonadati</taxon>
        <taxon>Bacteroidota</taxon>
        <taxon>Bacteroidia</taxon>
        <taxon>Bacteroidales</taxon>
        <taxon>Tannerellaceae</taxon>
        <taxon>Parabacteroides</taxon>
    </lineage>
</organism>
<dbReference type="PROSITE" id="PS50931">
    <property type="entry name" value="HTH_LYSR"/>
    <property type="match status" value="1"/>
</dbReference>
<dbReference type="FunFam" id="1.10.10.10:FF:000001">
    <property type="entry name" value="LysR family transcriptional regulator"/>
    <property type="match status" value="1"/>
</dbReference>
<dbReference type="GO" id="GO:0003700">
    <property type="term" value="F:DNA-binding transcription factor activity"/>
    <property type="evidence" value="ECO:0007669"/>
    <property type="project" value="InterPro"/>
</dbReference>
<dbReference type="AlphaFoldDB" id="K5XYN4"/>
<dbReference type="InterPro" id="IPR005119">
    <property type="entry name" value="LysR_subst-bd"/>
</dbReference>
<evidence type="ECO:0000256" key="1">
    <source>
        <dbReference type="ARBA" id="ARBA00009437"/>
    </source>
</evidence>
<dbReference type="Pfam" id="PF03466">
    <property type="entry name" value="LysR_substrate"/>
    <property type="match status" value="1"/>
</dbReference>
<gene>
    <name evidence="6" type="ORF">HMPREF1077_03547</name>
</gene>
<name>K5XYN4_9BACT</name>
<dbReference type="PANTHER" id="PTHR30126:SF39">
    <property type="entry name" value="HTH-TYPE TRANSCRIPTIONAL REGULATOR CYSL"/>
    <property type="match status" value="1"/>
</dbReference>
<proteinExistence type="inferred from homology"/>
<evidence type="ECO:0000256" key="4">
    <source>
        <dbReference type="ARBA" id="ARBA00023163"/>
    </source>
</evidence>
<keyword evidence="2" id="KW-0805">Transcription regulation</keyword>
<comment type="similarity">
    <text evidence="1">Belongs to the LysR transcriptional regulatory family.</text>
</comment>
<dbReference type="PRINTS" id="PR00039">
    <property type="entry name" value="HTHLYSR"/>
</dbReference>
<evidence type="ECO:0000259" key="5">
    <source>
        <dbReference type="PROSITE" id="PS50931"/>
    </source>
</evidence>
<dbReference type="EMBL" id="AGZP01000035">
    <property type="protein sequence ID" value="EKN05837.1"/>
    <property type="molecule type" value="Genomic_DNA"/>
</dbReference>
<accession>K5XYN4</accession>
<keyword evidence="3" id="KW-0238">DNA-binding</keyword>
<dbReference type="InterPro" id="IPR036388">
    <property type="entry name" value="WH-like_DNA-bd_sf"/>
</dbReference>
<evidence type="ECO:0000313" key="7">
    <source>
        <dbReference type="Proteomes" id="UP000001218"/>
    </source>
</evidence>
<dbReference type="CDD" id="cd08420">
    <property type="entry name" value="PBP2_CysL_like"/>
    <property type="match status" value="1"/>
</dbReference>
<dbReference type="HOGENOM" id="CLU_039613_6_1_10"/>
<dbReference type="SUPFAM" id="SSF53850">
    <property type="entry name" value="Periplasmic binding protein-like II"/>
    <property type="match status" value="1"/>
</dbReference>
<dbReference type="PANTHER" id="PTHR30126">
    <property type="entry name" value="HTH-TYPE TRANSCRIPTIONAL REGULATOR"/>
    <property type="match status" value="1"/>
</dbReference>
<evidence type="ECO:0000256" key="3">
    <source>
        <dbReference type="ARBA" id="ARBA00023125"/>
    </source>
</evidence>
<dbReference type="GO" id="GO:0000976">
    <property type="term" value="F:transcription cis-regulatory region binding"/>
    <property type="evidence" value="ECO:0007669"/>
    <property type="project" value="TreeGrafter"/>
</dbReference>
<dbReference type="Proteomes" id="UP000001218">
    <property type="component" value="Unassembled WGS sequence"/>
</dbReference>
<dbReference type="Pfam" id="PF00126">
    <property type="entry name" value="HTH_1"/>
    <property type="match status" value="1"/>
</dbReference>
<evidence type="ECO:0000256" key="2">
    <source>
        <dbReference type="ARBA" id="ARBA00023015"/>
    </source>
</evidence>
<keyword evidence="4" id="KW-0804">Transcription</keyword>
<reference evidence="6 7" key="1">
    <citation type="submission" date="2012-02" db="EMBL/GenBank/DDBJ databases">
        <title>The Genome Sequence of Parabacteroides johnsonii CL02T12C29.</title>
        <authorList>
            <consortium name="The Broad Institute Genome Sequencing Platform"/>
            <person name="Earl A."/>
            <person name="Ward D."/>
            <person name="Feldgarden M."/>
            <person name="Gevers D."/>
            <person name="Zitomersky N.L."/>
            <person name="Coyne M.J."/>
            <person name="Comstock L.E."/>
            <person name="Young S.K."/>
            <person name="Zeng Q."/>
            <person name="Gargeya S."/>
            <person name="Fitzgerald M."/>
            <person name="Haas B."/>
            <person name="Abouelleil A."/>
            <person name="Alvarado L."/>
            <person name="Arachchi H.M."/>
            <person name="Berlin A."/>
            <person name="Chapman S.B."/>
            <person name="Gearin G."/>
            <person name="Goldberg J."/>
            <person name="Griggs A."/>
            <person name="Gujja S."/>
            <person name="Hansen M."/>
            <person name="Heiman D."/>
            <person name="Howarth C."/>
            <person name="Larimer J."/>
            <person name="Lui A."/>
            <person name="MacDonald P.J.P."/>
            <person name="McCowen C."/>
            <person name="Montmayeur A."/>
            <person name="Murphy C."/>
            <person name="Neiman D."/>
            <person name="Pearson M."/>
            <person name="Priest M."/>
            <person name="Roberts A."/>
            <person name="Saif S."/>
            <person name="Shea T."/>
            <person name="Sisk P."/>
            <person name="Stolte C."/>
            <person name="Sykes S."/>
            <person name="Wortman J."/>
            <person name="Nusbaum C."/>
            <person name="Birren B."/>
        </authorList>
    </citation>
    <scope>NUCLEOTIDE SEQUENCE [LARGE SCALE GENOMIC DNA]</scope>
    <source>
        <strain evidence="6 7">CL02T12C29</strain>
    </source>
</reference>
<dbReference type="Gene3D" id="3.40.190.290">
    <property type="match status" value="1"/>
</dbReference>
<dbReference type="PATRIC" id="fig|999419.3.peg.3630"/>
<sequence>MSSKSKVSVAAASFSIYAFNSLTEVMGGFLQVSDVESRSYVPFNEFDKVESNICMDFRLKVFHSVATNLSFTKASKELFISQPAISKHIHELEVQYKTPLFDRVGSRIGLTHAGELLLSHTKQLLAAYRQMDFEMNLLTDNFAGELRLGASTTISQYVLPPVLASFIKKFPEIKVSLLNGNSRDIEQALREGKITLGLVEGTAHQSTLHYTPFMKDELVVVAHTGCSLAAYDEISLEQLRTMPLVLRENGSGTLDVVEAALAEHQIKLSQLNVLLQMGSTESIKLFLENSEALGIVSIRAVTRELMSGRLKVIEVDGFHAERMFTFAEPQGQNGGVEESFIRYACQNWR</sequence>
<feature type="domain" description="HTH lysR-type" evidence="5">
    <location>
        <begin position="55"/>
        <end position="111"/>
    </location>
</feature>
<protein>
    <recommendedName>
        <fullName evidence="5">HTH lysR-type domain-containing protein</fullName>
    </recommendedName>
</protein>
<dbReference type="Gene3D" id="1.10.10.10">
    <property type="entry name" value="Winged helix-like DNA-binding domain superfamily/Winged helix DNA-binding domain"/>
    <property type="match status" value="1"/>
</dbReference>
<comment type="caution">
    <text evidence="6">The sequence shown here is derived from an EMBL/GenBank/DDBJ whole genome shotgun (WGS) entry which is preliminary data.</text>
</comment>
<dbReference type="SUPFAM" id="SSF46785">
    <property type="entry name" value="Winged helix' DNA-binding domain"/>
    <property type="match status" value="1"/>
</dbReference>
<dbReference type="eggNOG" id="COG0583">
    <property type="taxonomic scope" value="Bacteria"/>
</dbReference>
<dbReference type="InterPro" id="IPR000847">
    <property type="entry name" value="LysR_HTH_N"/>
</dbReference>
<evidence type="ECO:0000313" key="6">
    <source>
        <dbReference type="EMBL" id="EKN05837.1"/>
    </source>
</evidence>
<dbReference type="InterPro" id="IPR036390">
    <property type="entry name" value="WH_DNA-bd_sf"/>
</dbReference>